<evidence type="ECO:0000313" key="3">
    <source>
        <dbReference type="Proteomes" id="UP000505271"/>
    </source>
</evidence>
<dbReference type="GO" id="GO:0005524">
    <property type="term" value="F:ATP binding"/>
    <property type="evidence" value="ECO:0007669"/>
    <property type="project" value="InterPro"/>
</dbReference>
<dbReference type="InterPro" id="IPR034154">
    <property type="entry name" value="TOPRIM_DnaG/twinkle"/>
</dbReference>
<dbReference type="InterPro" id="IPR007694">
    <property type="entry name" value="DNA_helicase_DnaB-like_C"/>
</dbReference>
<dbReference type="Gene3D" id="3.40.1360.10">
    <property type="match status" value="1"/>
</dbReference>
<dbReference type="Proteomes" id="UP000505271">
    <property type="component" value="Segment"/>
</dbReference>
<dbReference type="PROSITE" id="PS51199">
    <property type="entry name" value="SF4_HELICASE"/>
    <property type="match status" value="1"/>
</dbReference>
<evidence type="ECO:0000313" key="2">
    <source>
        <dbReference type="EMBL" id="BAQ94384.1"/>
    </source>
</evidence>
<dbReference type="KEGG" id="vg:55412047"/>
<dbReference type="InterPro" id="IPR013237">
    <property type="entry name" value="Phage_T7_Gp4_N"/>
</dbReference>
<sequence>MSESKFVRHIPCSVCGSSDAAAEYDDGHTHCFSCGHTAQAEKEKPAPVPDSFRPMISTASAPWKDYYRGIPARTLDQYGIQKKDDWILFNYRNQTGDIVAQKIRNVDKSSVSWRGQPKEVAGFGAHLASPKKHEAIAICEGEFDAPSIFYATGSKVVGISVPSGAQSAANFVKKNLDFFNQFKIVYVATDMDEPGKAAASALVPLFEAGQVRRIIFTRKDANEELQELGSEALKNAVHGAKEIRPDGIRSASNYKGVALQAPNRSVVPCAFQYWNDKTQGNWDNQLNLLIAGSGIGKTTFARALAIGDMEKGIKVGWIGLEETAEEAIYRFVGMAAGVQLHARRNYLGLTDDQLSRISDADKFITQGGRLELFDHFGSLDEETILNRMAYMVRSLGCKHIYLDHLTIVGSGLAQDTRHLDALVTKIRSFIAATKCTVFAISHLNRGSSQHKNMEDGSTPELHDIRGSHSIVQLSDTIWALSRKRGTNTTHSYCLKNRMLGRQGYAGSFEFNEATQQLRQLWDDPTNSF</sequence>
<dbReference type="InterPro" id="IPR027032">
    <property type="entry name" value="Twinkle-like"/>
</dbReference>
<dbReference type="CDD" id="cd19483">
    <property type="entry name" value="RecA-like_Gp4D_helicase"/>
    <property type="match status" value="1"/>
</dbReference>
<dbReference type="GO" id="GO:0003697">
    <property type="term" value="F:single-stranded DNA binding"/>
    <property type="evidence" value="ECO:0007669"/>
    <property type="project" value="InterPro"/>
</dbReference>
<dbReference type="GeneID" id="55412047"/>
<dbReference type="EMBL" id="AP013547">
    <property type="protein sequence ID" value="BAQ94384.1"/>
    <property type="molecule type" value="Genomic_DNA"/>
</dbReference>
<name>A0A6S4PM82_9CAUD</name>
<proteinExistence type="predicted"/>
<dbReference type="PANTHER" id="PTHR12873:SF0">
    <property type="entry name" value="TWINKLE MTDNA HELICASE"/>
    <property type="match status" value="1"/>
</dbReference>
<dbReference type="GO" id="GO:0006260">
    <property type="term" value="P:DNA replication"/>
    <property type="evidence" value="ECO:0007669"/>
    <property type="project" value="InterPro"/>
</dbReference>
<dbReference type="Pfam" id="PF13155">
    <property type="entry name" value="Toprim_2"/>
    <property type="match status" value="1"/>
</dbReference>
<feature type="domain" description="SF4 helicase" evidence="1">
    <location>
        <begin position="260"/>
        <end position="528"/>
    </location>
</feature>
<dbReference type="Pfam" id="PF03796">
    <property type="entry name" value="DnaB_C"/>
    <property type="match status" value="1"/>
</dbReference>
<reference evidence="2 3" key="1">
    <citation type="journal article" date="2013" name="PLoS Genet.">
        <title>Expanding the Marine Virosphere Using Metagenomics.</title>
        <authorList>
            <person name="Mizuno C.M."/>
            <person name="Rodriguez-Valera F."/>
            <person name="Kimes N.E."/>
            <person name="Ghai R."/>
        </authorList>
    </citation>
    <scope>NUCLEOTIDE SEQUENCE [LARGE SCALE GENOMIC DNA]</scope>
    <source>
        <strain evidence="2">UvMED-CGR-U-MedDCM-OCT-S31-C1</strain>
    </source>
</reference>
<dbReference type="InterPro" id="IPR027417">
    <property type="entry name" value="P-loop_NTPase"/>
</dbReference>
<dbReference type="PANTHER" id="PTHR12873">
    <property type="entry name" value="T7-LIKE MITOCHONDRIAL DNA HELICASE"/>
    <property type="match status" value="1"/>
</dbReference>
<dbReference type="GO" id="GO:0043139">
    <property type="term" value="F:5'-3' DNA helicase activity"/>
    <property type="evidence" value="ECO:0007669"/>
    <property type="project" value="InterPro"/>
</dbReference>
<dbReference type="SMART" id="SM00778">
    <property type="entry name" value="Prim_Zn_Ribbon"/>
    <property type="match status" value="1"/>
</dbReference>
<keyword evidence="3" id="KW-1185">Reference proteome</keyword>
<protein>
    <submittedName>
        <fullName evidence="2">DNA primase</fullName>
    </submittedName>
</protein>
<dbReference type="RefSeq" id="YP_009777881.1">
    <property type="nucleotide sequence ID" value="NC_047706.1"/>
</dbReference>
<dbReference type="Gene3D" id="3.40.50.300">
    <property type="entry name" value="P-loop containing nucleotide triphosphate hydrolases"/>
    <property type="match status" value="1"/>
</dbReference>
<dbReference type="SUPFAM" id="SSF52540">
    <property type="entry name" value="P-loop containing nucleoside triphosphate hydrolases"/>
    <property type="match status" value="1"/>
</dbReference>
<evidence type="ECO:0000259" key="1">
    <source>
        <dbReference type="PROSITE" id="PS51199"/>
    </source>
</evidence>
<organism evidence="2 3">
    <name type="scientific">uncultured phage_MedDCM-OCT-S31-C1</name>
    <dbReference type="NCBI Taxonomy" id="2740800"/>
    <lineage>
        <taxon>Viruses</taxon>
        <taxon>Duplodnaviria</taxon>
        <taxon>Heunggongvirae</taxon>
        <taxon>Uroviricota</taxon>
        <taxon>Caudoviricetes</taxon>
        <taxon>Autographivirales</taxon>
        <taxon>Nohivirus</taxon>
        <taxon>Nohivirus S31C1</taxon>
    </lineage>
</organism>
<dbReference type="CDD" id="cd01029">
    <property type="entry name" value="TOPRIM_primases"/>
    <property type="match status" value="1"/>
</dbReference>
<dbReference type="GO" id="GO:0008270">
    <property type="term" value="F:zinc ion binding"/>
    <property type="evidence" value="ECO:0007669"/>
    <property type="project" value="InterPro"/>
</dbReference>
<dbReference type="Gene3D" id="2.20.25.10">
    <property type="match status" value="1"/>
</dbReference>
<accession>A0A6S4PM82</accession>
<dbReference type="SUPFAM" id="SSF57783">
    <property type="entry name" value="Zinc beta-ribbon"/>
    <property type="match status" value="1"/>
</dbReference>
<dbReference type="SUPFAM" id="SSF56731">
    <property type="entry name" value="DNA primase core"/>
    <property type="match status" value="1"/>
</dbReference>